<evidence type="ECO:0000256" key="2">
    <source>
        <dbReference type="ARBA" id="ARBA00023015"/>
    </source>
</evidence>
<dbReference type="PRINTS" id="PR00367">
    <property type="entry name" value="ETHRSPELEMNT"/>
</dbReference>
<keyword evidence="3" id="KW-0238">DNA-binding</keyword>
<dbReference type="EMBL" id="KN658534">
    <property type="protein sequence ID" value="KHN20149.1"/>
    <property type="molecule type" value="Genomic_DNA"/>
</dbReference>
<evidence type="ECO:0000256" key="7">
    <source>
        <dbReference type="ARBA" id="ARBA00024343"/>
    </source>
</evidence>
<proteinExistence type="inferred from homology"/>
<keyword evidence="2" id="KW-0805">Transcription regulation</keyword>
<gene>
    <name evidence="10" type="ORF">glysoja_043822</name>
</gene>
<name>A0A0B2QIU6_GLYSO</name>
<dbReference type="PANTHER" id="PTHR31985:SF273">
    <property type="entry name" value="ETHYLENE-RESPONSIVE TRANSCRIPTION FACTOR ERF017"/>
    <property type="match status" value="1"/>
</dbReference>
<feature type="domain" description="AP2/ERF" evidence="9">
    <location>
        <begin position="25"/>
        <end position="82"/>
    </location>
</feature>
<accession>A0A0B2QIU6</accession>
<dbReference type="SUPFAM" id="SSF54171">
    <property type="entry name" value="DNA-binding domain"/>
    <property type="match status" value="1"/>
</dbReference>
<comment type="subcellular location">
    <subcellularLocation>
        <location evidence="1">Nucleus</location>
    </subcellularLocation>
</comment>
<evidence type="ECO:0000256" key="5">
    <source>
        <dbReference type="ARBA" id="ARBA00023163"/>
    </source>
</evidence>
<feature type="compositionally biased region" description="Basic and acidic residues" evidence="8">
    <location>
        <begin position="133"/>
        <end position="148"/>
    </location>
</feature>
<dbReference type="GO" id="GO:0003700">
    <property type="term" value="F:DNA-binding transcription factor activity"/>
    <property type="evidence" value="ECO:0007669"/>
    <property type="project" value="InterPro"/>
</dbReference>
<organism evidence="10">
    <name type="scientific">Glycine soja</name>
    <name type="common">Wild soybean</name>
    <dbReference type="NCBI Taxonomy" id="3848"/>
    <lineage>
        <taxon>Eukaryota</taxon>
        <taxon>Viridiplantae</taxon>
        <taxon>Streptophyta</taxon>
        <taxon>Embryophyta</taxon>
        <taxon>Tracheophyta</taxon>
        <taxon>Spermatophyta</taxon>
        <taxon>Magnoliopsida</taxon>
        <taxon>eudicotyledons</taxon>
        <taxon>Gunneridae</taxon>
        <taxon>Pentapetalae</taxon>
        <taxon>rosids</taxon>
        <taxon>fabids</taxon>
        <taxon>Fabales</taxon>
        <taxon>Fabaceae</taxon>
        <taxon>Papilionoideae</taxon>
        <taxon>50 kb inversion clade</taxon>
        <taxon>NPAAA clade</taxon>
        <taxon>indigoferoid/millettioid clade</taxon>
        <taxon>Phaseoleae</taxon>
        <taxon>Glycine</taxon>
        <taxon>Glycine subgen. Soja</taxon>
    </lineage>
</organism>
<dbReference type="PROSITE" id="PS51032">
    <property type="entry name" value="AP2_ERF"/>
    <property type="match status" value="1"/>
</dbReference>
<reference evidence="10" key="1">
    <citation type="submission" date="2014-07" db="EMBL/GenBank/DDBJ databases">
        <title>Identification of a novel salt tolerance gene in wild soybean by whole-genome sequencing.</title>
        <authorList>
            <person name="Lam H.-M."/>
            <person name="Qi X."/>
            <person name="Li M.-W."/>
            <person name="Liu X."/>
            <person name="Xie M."/>
            <person name="Ni M."/>
            <person name="Xu X."/>
        </authorList>
    </citation>
    <scope>NUCLEOTIDE SEQUENCE [LARGE SCALE GENOMIC DNA]</scope>
    <source>
        <tissue evidence="10">Root</tissue>
    </source>
</reference>
<dbReference type="AlphaFoldDB" id="A0A0B2QIU6"/>
<comment type="similarity">
    <text evidence="7">Belongs to the AP2/ERF transcription factor family. ERF subfamily.</text>
</comment>
<evidence type="ECO:0000256" key="4">
    <source>
        <dbReference type="ARBA" id="ARBA00023159"/>
    </source>
</evidence>
<protein>
    <submittedName>
        <fullName evidence="10">Ethylene-responsive transcription factor ERF017</fullName>
    </submittedName>
</protein>
<dbReference type="Gene3D" id="3.30.730.10">
    <property type="entry name" value="AP2/ERF domain"/>
    <property type="match status" value="1"/>
</dbReference>
<dbReference type="GO" id="GO:0005634">
    <property type="term" value="C:nucleus"/>
    <property type="evidence" value="ECO:0007669"/>
    <property type="project" value="UniProtKB-SubCell"/>
</dbReference>
<dbReference type="Pfam" id="PF00847">
    <property type="entry name" value="AP2"/>
    <property type="match status" value="1"/>
</dbReference>
<evidence type="ECO:0000256" key="3">
    <source>
        <dbReference type="ARBA" id="ARBA00023125"/>
    </source>
</evidence>
<keyword evidence="6" id="KW-0539">Nucleus</keyword>
<dbReference type="InterPro" id="IPR001471">
    <property type="entry name" value="AP2/ERF_dom"/>
</dbReference>
<evidence type="ECO:0000313" key="10">
    <source>
        <dbReference type="EMBL" id="KHN20149.1"/>
    </source>
</evidence>
<keyword evidence="4" id="KW-0010">Activator</keyword>
<dbReference type="PANTHER" id="PTHR31985">
    <property type="entry name" value="ETHYLENE-RESPONSIVE TRANSCRIPTION FACTOR ERF042-RELATED"/>
    <property type="match status" value="1"/>
</dbReference>
<sequence length="251" mass="28838">MASVDSSSCNNDSFSSNNNIDSCKMFKGVRKRKWGKWVSEIRLPNSRERIWLGSYDTQVKAARAFDAALYCLRGQSATFNFPDTPRHLETNMVLSRDKQPQPLSHQEIQEVAVKFANNDDHPLEEEECAFQKQEQERSLEESQSDESKSGNTIMEMSNFPSIYDGETHNNNVQVDQLKGDWDTMDWTFLNMLDDLNGSDFGLYVGLDKMHPSEFLCPMTQAPLLYHGDDEIEGDDDHDAFSNHSLLWSWNF</sequence>
<dbReference type="FunFam" id="3.30.730.10:FF:000001">
    <property type="entry name" value="Ethylene-responsive transcription factor 2"/>
    <property type="match status" value="1"/>
</dbReference>
<evidence type="ECO:0000256" key="8">
    <source>
        <dbReference type="SAM" id="MobiDB-lite"/>
    </source>
</evidence>
<dbReference type="Proteomes" id="UP000053555">
    <property type="component" value="Unassembled WGS sequence"/>
</dbReference>
<dbReference type="InterPro" id="IPR051032">
    <property type="entry name" value="AP2/ERF_TF_ERF_subfamily"/>
</dbReference>
<evidence type="ECO:0000259" key="9">
    <source>
        <dbReference type="PROSITE" id="PS51032"/>
    </source>
</evidence>
<evidence type="ECO:0000256" key="1">
    <source>
        <dbReference type="ARBA" id="ARBA00004123"/>
    </source>
</evidence>
<dbReference type="InterPro" id="IPR036955">
    <property type="entry name" value="AP2/ERF_dom_sf"/>
</dbReference>
<dbReference type="GO" id="GO:0003677">
    <property type="term" value="F:DNA binding"/>
    <property type="evidence" value="ECO:0007669"/>
    <property type="project" value="UniProtKB-KW"/>
</dbReference>
<evidence type="ECO:0000256" key="6">
    <source>
        <dbReference type="ARBA" id="ARBA00023242"/>
    </source>
</evidence>
<dbReference type="SMART" id="SM00380">
    <property type="entry name" value="AP2"/>
    <property type="match status" value="1"/>
</dbReference>
<dbReference type="CDD" id="cd00018">
    <property type="entry name" value="AP2"/>
    <property type="match status" value="1"/>
</dbReference>
<dbReference type="InterPro" id="IPR016177">
    <property type="entry name" value="DNA-bd_dom_sf"/>
</dbReference>
<feature type="region of interest" description="Disordered" evidence="8">
    <location>
        <begin position="127"/>
        <end position="156"/>
    </location>
</feature>
<keyword evidence="5" id="KW-0804">Transcription</keyword>